<sequence length="386" mass="43883">MSEATDQQMSLAPATVVSSVSATPGSARPNTSSIIPELETDGEAQELVLEPDEGETFDDVRLIDDRIFILHCRLHGFHVSSSYTASLTSSVVDYPVEYGRRYHAFRAGWFSLYRSERRARKRPAGHDTCPDRKGNWEQAFFLAPIETENVHRILDIGTGTGIWAMEMGDFFHHAEVIGNDLSPTQPEWVPPNVRFEIDDVESSWIEGKKYDFIFCRYMVGAIGDWETLVKRVFNNLNPGGWVELQDMRIQLYSDDETLEKNGKSTMEWIGPFVKALQSIGREPNPGPLLEGWVREHGGFDHIAHQKFRMPLGPWRKEQYYKDLGLLNLAQILKGLEGGSMRLFCGVLGWTTEEVLALLAGVRQELKSNRLHPMYDLQVLCFFPNDL</sequence>
<organism evidence="3 4">
    <name type="scientific">Colletotrichum higginsianum (strain IMI 349063)</name>
    <name type="common">Crucifer anthracnose fungus</name>
    <dbReference type="NCBI Taxonomy" id="759273"/>
    <lineage>
        <taxon>Eukaryota</taxon>
        <taxon>Fungi</taxon>
        <taxon>Dikarya</taxon>
        <taxon>Ascomycota</taxon>
        <taxon>Pezizomycotina</taxon>
        <taxon>Sordariomycetes</taxon>
        <taxon>Hypocreomycetidae</taxon>
        <taxon>Glomerellales</taxon>
        <taxon>Glomerellaceae</taxon>
        <taxon>Colletotrichum</taxon>
        <taxon>Colletotrichum destructivum species complex</taxon>
    </lineage>
</organism>
<protein>
    <submittedName>
        <fullName evidence="3">UMTA methyltransferase</fullName>
    </submittedName>
</protein>
<dbReference type="Proteomes" id="UP000007174">
    <property type="component" value="Unassembled WGS sequence"/>
</dbReference>
<dbReference type="PANTHER" id="PTHR43591">
    <property type="entry name" value="METHYLTRANSFERASE"/>
    <property type="match status" value="1"/>
</dbReference>
<dbReference type="Pfam" id="PF13489">
    <property type="entry name" value="Methyltransf_23"/>
    <property type="match status" value="1"/>
</dbReference>
<dbReference type="PANTHER" id="PTHR43591:SF10">
    <property type="entry name" value="ABC TRANSMEMBRANE TYPE-1 DOMAIN-CONTAINING PROTEIN-RELATED"/>
    <property type="match status" value="1"/>
</dbReference>
<gene>
    <name evidence="3" type="ORF">CH063_04071</name>
</gene>
<dbReference type="GO" id="GO:0032259">
    <property type="term" value="P:methylation"/>
    <property type="evidence" value="ECO:0007669"/>
    <property type="project" value="UniProtKB-KW"/>
</dbReference>
<dbReference type="VEuPathDB" id="FungiDB:CH63R_05058"/>
<evidence type="ECO:0000256" key="2">
    <source>
        <dbReference type="SAM" id="MobiDB-lite"/>
    </source>
</evidence>
<dbReference type="HOGENOM" id="CLU_010595_1_0_1"/>
<evidence type="ECO:0000313" key="3">
    <source>
        <dbReference type="EMBL" id="CCF47171.1"/>
    </source>
</evidence>
<feature type="region of interest" description="Disordered" evidence="2">
    <location>
        <begin position="1"/>
        <end position="34"/>
    </location>
</feature>
<dbReference type="InterPro" id="IPR029063">
    <property type="entry name" value="SAM-dependent_MTases_sf"/>
</dbReference>
<dbReference type="STRING" id="759273.H1W3V8"/>
<dbReference type="AlphaFoldDB" id="H1W3V8"/>
<keyword evidence="3" id="KW-0489">Methyltransferase</keyword>
<dbReference type="eggNOG" id="ENOG502QWIX">
    <property type="taxonomic scope" value="Eukaryota"/>
</dbReference>
<dbReference type="SUPFAM" id="SSF53335">
    <property type="entry name" value="S-adenosyl-L-methionine-dependent methyltransferases"/>
    <property type="match status" value="1"/>
</dbReference>
<comment type="similarity">
    <text evidence="1">Belongs to the methyltransferase superfamily. LaeA methyltransferase family.</text>
</comment>
<evidence type="ECO:0000313" key="4">
    <source>
        <dbReference type="Proteomes" id="UP000007174"/>
    </source>
</evidence>
<evidence type="ECO:0000256" key="1">
    <source>
        <dbReference type="ARBA" id="ARBA00038158"/>
    </source>
</evidence>
<name>H1W3V8_COLHI</name>
<keyword evidence="3" id="KW-0808">Transferase</keyword>
<accession>H1W3V8</accession>
<reference evidence="4" key="1">
    <citation type="journal article" date="2012" name="Nat. Genet.">
        <title>Lifestyle transitions in plant pathogenic Colletotrichum fungi deciphered by genome and transcriptome analyses.</title>
        <authorList>
            <person name="O'Connell R.J."/>
            <person name="Thon M.R."/>
            <person name="Hacquard S."/>
            <person name="Amyotte S.G."/>
            <person name="Kleemann J."/>
            <person name="Torres M.F."/>
            <person name="Damm U."/>
            <person name="Buiate E.A."/>
            <person name="Epstein L."/>
            <person name="Alkan N."/>
            <person name="Altmueller J."/>
            <person name="Alvarado-Balderrama L."/>
            <person name="Bauser C.A."/>
            <person name="Becker C."/>
            <person name="Birren B.W."/>
            <person name="Chen Z."/>
            <person name="Choi J."/>
            <person name="Crouch J.A."/>
            <person name="Duvick J.P."/>
            <person name="Farman M.A."/>
            <person name="Gan P."/>
            <person name="Heiman D."/>
            <person name="Henrissat B."/>
            <person name="Howard R.J."/>
            <person name="Kabbage M."/>
            <person name="Koch C."/>
            <person name="Kracher B."/>
            <person name="Kubo Y."/>
            <person name="Law A.D."/>
            <person name="Lebrun M.-H."/>
            <person name="Lee Y.-H."/>
            <person name="Miyara I."/>
            <person name="Moore N."/>
            <person name="Neumann U."/>
            <person name="Nordstroem K."/>
            <person name="Panaccione D.G."/>
            <person name="Panstruga R."/>
            <person name="Place M."/>
            <person name="Proctor R.H."/>
            <person name="Prusky D."/>
            <person name="Rech G."/>
            <person name="Reinhardt R."/>
            <person name="Rollins J.A."/>
            <person name="Rounsley S."/>
            <person name="Schardl C.L."/>
            <person name="Schwartz D.C."/>
            <person name="Shenoy N."/>
            <person name="Shirasu K."/>
            <person name="Sikhakolli U.R."/>
            <person name="Stueber K."/>
            <person name="Sukno S.A."/>
            <person name="Sweigard J.A."/>
            <person name="Takano Y."/>
            <person name="Takahara H."/>
            <person name="Trail F."/>
            <person name="van der Does H.C."/>
            <person name="Voll L.M."/>
            <person name="Will I."/>
            <person name="Young S."/>
            <person name="Zeng Q."/>
            <person name="Zhang J."/>
            <person name="Zhou S."/>
            <person name="Dickman M.B."/>
            <person name="Schulze-Lefert P."/>
            <person name="Ver Loren van Themaat E."/>
            <person name="Ma L.-J."/>
            <person name="Vaillancourt L.J."/>
        </authorList>
    </citation>
    <scope>NUCLEOTIDE SEQUENCE [LARGE SCALE GENOMIC DNA]</scope>
    <source>
        <strain evidence="4">IMI 349063</strain>
    </source>
</reference>
<dbReference type="EMBL" id="CACQ02009445">
    <property type="protein sequence ID" value="CCF47171.1"/>
    <property type="molecule type" value="Genomic_DNA"/>
</dbReference>
<dbReference type="Gene3D" id="3.40.50.150">
    <property type="entry name" value="Vaccinia Virus protein VP39"/>
    <property type="match status" value="1"/>
</dbReference>
<dbReference type="CDD" id="cd02440">
    <property type="entry name" value="AdoMet_MTases"/>
    <property type="match status" value="1"/>
</dbReference>
<dbReference type="GO" id="GO:0008168">
    <property type="term" value="F:methyltransferase activity"/>
    <property type="evidence" value="ECO:0007669"/>
    <property type="project" value="UniProtKB-KW"/>
</dbReference>
<proteinExistence type="inferred from homology"/>